<protein>
    <submittedName>
        <fullName evidence="1">Uncharacterized protein</fullName>
    </submittedName>
</protein>
<reference evidence="1 2" key="1">
    <citation type="submission" date="2019-08" db="EMBL/GenBank/DDBJ databases">
        <title>Lewinella sp. strain SSH13 Genome sequencing and assembly.</title>
        <authorList>
            <person name="Kim I."/>
        </authorList>
    </citation>
    <scope>NUCLEOTIDE SEQUENCE [LARGE SCALE GENOMIC DNA]</scope>
    <source>
        <strain evidence="1 2">SSH13</strain>
    </source>
</reference>
<organism evidence="1 2">
    <name type="scientific">Neolewinella aurantiaca</name>
    <dbReference type="NCBI Taxonomy" id="2602767"/>
    <lineage>
        <taxon>Bacteria</taxon>
        <taxon>Pseudomonadati</taxon>
        <taxon>Bacteroidota</taxon>
        <taxon>Saprospiria</taxon>
        <taxon>Saprospirales</taxon>
        <taxon>Lewinellaceae</taxon>
        <taxon>Neolewinella</taxon>
    </lineage>
</organism>
<keyword evidence="2" id="KW-1185">Reference proteome</keyword>
<accession>A0A5C7FQU1</accession>
<dbReference type="AlphaFoldDB" id="A0A5C7FQU1"/>
<comment type="caution">
    <text evidence="1">The sequence shown here is derived from an EMBL/GenBank/DDBJ whole genome shotgun (WGS) entry which is preliminary data.</text>
</comment>
<dbReference type="OrthoDB" id="653988at2"/>
<sequence>MHDIEPHFGWREKYRAENDNYSPFYGREYSEFGYTNKVYNYLLHPQWDEFGAETLYLKQLFTDYDEHYVIIEMIGEWNDAVHNDVMHLKREFTDQLIGNGIRYFIIIMEGVLNFHGGDTDYYEEWVEEITEDGGWIALLNSHDHVMDELTQTRLDNYLAYGEQFNNLAWRPQKPERIFEAVEGLMQTGTRRVY</sequence>
<dbReference type="RefSeq" id="WP_147932076.1">
    <property type="nucleotide sequence ID" value="NZ_VOXD01000032.1"/>
</dbReference>
<dbReference type="Proteomes" id="UP000321907">
    <property type="component" value="Unassembled WGS sequence"/>
</dbReference>
<evidence type="ECO:0000313" key="1">
    <source>
        <dbReference type="EMBL" id="TXF87742.1"/>
    </source>
</evidence>
<name>A0A5C7FQU1_9BACT</name>
<proteinExistence type="predicted"/>
<gene>
    <name evidence="1" type="ORF">FUA23_17580</name>
</gene>
<dbReference type="EMBL" id="VOXD01000032">
    <property type="protein sequence ID" value="TXF87742.1"/>
    <property type="molecule type" value="Genomic_DNA"/>
</dbReference>
<evidence type="ECO:0000313" key="2">
    <source>
        <dbReference type="Proteomes" id="UP000321907"/>
    </source>
</evidence>